<evidence type="ECO:0000313" key="2">
    <source>
        <dbReference type="EMBL" id="JAD95245.1"/>
    </source>
</evidence>
<name>A0A0A9EBF7_ARUDO</name>
<reference evidence="2" key="2">
    <citation type="journal article" date="2015" name="Data Brief">
        <title>Shoot transcriptome of the giant reed, Arundo donax.</title>
        <authorList>
            <person name="Barrero R.A."/>
            <person name="Guerrero F.D."/>
            <person name="Moolhuijzen P."/>
            <person name="Goolsby J.A."/>
            <person name="Tidwell J."/>
            <person name="Bellgard S.E."/>
            <person name="Bellgard M.I."/>
        </authorList>
    </citation>
    <scope>NUCLEOTIDE SEQUENCE</scope>
    <source>
        <tissue evidence="2">Shoot tissue taken approximately 20 cm above the soil surface</tissue>
    </source>
</reference>
<protein>
    <submittedName>
        <fullName evidence="2">Uncharacterized protein</fullName>
    </submittedName>
</protein>
<dbReference type="EMBL" id="GBRH01202650">
    <property type="protein sequence ID" value="JAD95245.1"/>
    <property type="molecule type" value="Transcribed_RNA"/>
</dbReference>
<dbReference type="AlphaFoldDB" id="A0A0A9EBF7"/>
<proteinExistence type="predicted"/>
<reference evidence="2" key="1">
    <citation type="submission" date="2014-09" db="EMBL/GenBank/DDBJ databases">
        <authorList>
            <person name="Magalhaes I.L.F."/>
            <person name="Oliveira U."/>
            <person name="Santos F.R."/>
            <person name="Vidigal T.H.D.A."/>
            <person name="Brescovit A.D."/>
            <person name="Santos A.J."/>
        </authorList>
    </citation>
    <scope>NUCLEOTIDE SEQUENCE</scope>
    <source>
        <tissue evidence="2">Shoot tissue taken approximately 20 cm above the soil surface</tissue>
    </source>
</reference>
<organism evidence="2">
    <name type="scientific">Arundo donax</name>
    <name type="common">Giant reed</name>
    <name type="synonym">Donax arundinaceus</name>
    <dbReference type="NCBI Taxonomy" id="35708"/>
    <lineage>
        <taxon>Eukaryota</taxon>
        <taxon>Viridiplantae</taxon>
        <taxon>Streptophyta</taxon>
        <taxon>Embryophyta</taxon>
        <taxon>Tracheophyta</taxon>
        <taxon>Spermatophyta</taxon>
        <taxon>Magnoliopsida</taxon>
        <taxon>Liliopsida</taxon>
        <taxon>Poales</taxon>
        <taxon>Poaceae</taxon>
        <taxon>PACMAD clade</taxon>
        <taxon>Arundinoideae</taxon>
        <taxon>Arundineae</taxon>
        <taxon>Arundo</taxon>
    </lineage>
</organism>
<sequence>MPPPLRRKAPPGISRPVLRPPISQRPPRAEMMVLRPAS</sequence>
<evidence type="ECO:0000256" key="1">
    <source>
        <dbReference type="SAM" id="MobiDB-lite"/>
    </source>
</evidence>
<feature type="region of interest" description="Disordered" evidence="1">
    <location>
        <begin position="1"/>
        <end position="38"/>
    </location>
</feature>
<accession>A0A0A9EBF7</accession>